<comment type="catalytic activity">
    <reaction evidence="11">
        <text>isopentenyl diphosphate + (2E)-geranyl diphosphate = (2E,6E)-farnesyl diphosphate + diphosphate</text>
        <dbReference type="Rhea" id="RHEA:19361"/>
        <dbReference type="ChEBI" id="CHEBI:33019"/>
        <dbReference type="ChEBI" id="CHEBI:58057"/>
        <dbReference type="ChEBI" id="CHEBI:128769"/>
        <dbReference type="ChEBI" id="CHEBI:175763"/>
        <dbReference type="EC" id="2.5.1.10"/>
    </reaction>
</comment>
<dbReference type="PROSITE" id="PS00444">
    <property type="entry name" value="POLYPRENYL_SYNTHASE_2"/>
    <property type="match status" value="1"/>
</dbReference>
<dbReference type="InterPro" id="IPR033749">
    <property type="entry name" value="Polyprenyl_synt_CS"/>
</dbReference>
<dbReference type="InterPro" id="IPR053378">
    <property type="entry name" value="Prenyl_diphosphate_synthase"/>
</dbReference>
<evidence type="ECO:0000256" key="4">
    <source>
        <dbReference type="ARBA" id="ARBA00015100"/>
    </source>
</evidence>
<evidence type="ECO:0000256" key="10">
    <source>
        <dbReference type="ARBA" id="ARBA00032873"/>
    </source>
</evidence>
<dbReference type="eggNOG" id="COG0142">
    <property type="taxonomic scope" value="Bacteria"/>
</dbReference>
<keyword evidence="8" id="KW-0414">Isoprene biosynthesis</keyword>
<dbReference type="InterPro" id="IPR008949">
    <property type="entry name" value="Isoprenoid_synthase_dom_sf"/>
</dbReference>
<dbReference type="PROSITE" id="PS00723">
    <property type="entry name" value="POLYPRENYL_SYNTHASE_1"/>
    <property type="match status" value="1"/>
</dbReference>
<dbReference type="RefSeq" id="WP_013485124.1">
    <property type="nucleotide sequence ID" value="NC_014828.1"/>
</dbReference>
<dbReference type="Pfam" id="PF00348">
    <property type="entry name" value="polyprenyl_synt"/>
    <property type="match status" value="1"/>
</dbReference>
<evidence type="ECO:0000256" key="9">
    <source>
        <dbReference type="ARBA" id="ARBA00032380"/>
    </source>
</evidence>
<dbReference type="AlphaFoldDB" id="E6U5K4"/>
<evidence type="ECO:0000256" key="8">
    <source>
        <dbReference type="ARBA" id="ARBA00023229"/>
    </source>
</evidence>
<evidence type="ECO:0000256" key="2">
    <source>
        <dbReference type="ARBA" id="ARBA00006706"/>
    </source>
</evidence>
<dbReference type="EMBL" id="CP002400">
    <property type="protein sequence ID" value="ADU26763.1"/>
    <property type="molecule type" value="Genomic_DNA"/>
</dbReference>
<dbReference type="SUPFAM" id="SSF48576">
    <property type="entry name" value="Terpenoid synthases"/>
    <property type="match status" value="1"/>
</dbReference>
<dbReference type="Gene3D" id="1.10.600.10">
    <property type="entry name" value="Farnesyl Diphosphate Synthase"/>
    <property type="match status" value="1"/>
</dbReference>
<dbReference type="InterPro" id="IPR000092">
    <property type="entry name" value="Polyprenyl_synt"/>
</dbReference>
<comment type="cofactor">
    <cofactor evidence="1">
        <name>Mg(2+)</name>
        <dbReference type="ChEBI" id="CHEBI:18420"/>
    </cofactor>
</comment>
<dbReference type="PANTHER" id="PTHR43281">
    <property type="entry name" value="FARNESYL DIPHOSPHATE SYNTHASE"/>
    <property type="match status" value="1"/>
</dbReference>
<dbReference type="GO" id="GO:0005737">
    <property type="term" value="C:cytoplasm"/>
    <property type="evidence" value="ECO:0007669"/>
    <property type="project" value="UniProtKB-ARBA"/>
</dbReference>
<comment type="similarity">
    <text evidence="2 12">Belongs to the FPP/GGPP synthase family.</text>
</comment>
<evidence type="ECO:0000256" key="3">
    <source>
        <dbReference type="ARBA" id="ARBA00012439"/>
    </source>
</evidence>
<keyword evidence="6" id="KW-0479">Metal-binding</keyword>
<dbReference type="CDD" id="cd00685">
    <property type="entry name" value="Trans_IPPS_HT"/>
    <property type="match status" value="1"/>
</dbReference>
<evidence type="ECO:0000313" key="14">
    <source>
        <dbReference type="Proteomes" id="UP000001551"/>
    </source>
</evidence>
<keyword evidence="14" id="KW-1185">Reference proteome</keyword>
<dbReference type="SFLD" id="SFLDS00005">
    <property type="entry name" value="Isoprenoid_Synthase_Type_I"/>
    <property type="match status" value="1"/>
</dbReference>
<dbReference type="SFLD" id="SFLDG01017">
    <property type="entry name" value="Polyprenyl_Transferase_Like"/>
    <property type="match status" value="1"/>
</dbReference>
<dbReference type="PANTHER" id="PTHR43281:SF1">
    <property type="entry name" value="FARNESYL DIPHOSPHATE SYNTHASE"/>
    <property type="match status" value="1"/>
</dbReference>
<dbReference type="GO" id="GO:0016114">
    <property type="term" value="P:terpenoid biosynthetic process"/>
    <property type="evidence" value="ECO:0007669"/>
    <property type="project" value="UniProtKB-ARBA"/>
</dbReference>
<keyword evidence="5 12" id="KW-0808">Transferase</keyword>
<evidence type="ECO:0000256" key="11">
    <source>
        <dbReference type="ARBA" id="ARBA00049399"/>
    </source>
</evidence>
<reference evidence="13 14" key="1">
    <citation type="submission" date="2010-12" db="EMBL/GenBank/DDBJ databases">
        <title>Complete sequence of Ethanoligenens harbinense YUAN-3.</title>
        <authorList>
            <person name="Lucas S."/>
            <person name="Copeland A."/>
            <person name="Lapidus A."/>
            <person name="Cheng J.-F."/>
            <person name="Bruce D."/>
            <person name="Goodwin L."/>
            <person name="Pitluck S."/>
            <person name="Chertkov O."/>
            <person name="Misra M."/>
            <person name="Detter J.C."/>
            <person name="Han C."/>
            <person name="Tapia R."/>
            <person name="Land M."/>
            <person name="Hauser L."/>
            <person name="Jeffries C."/>
            <person name="Kyrpides N."/>
            <person name="Ivanova N."/>
            <person name="Mikhailova N."/>
            <person name="Wang A."/>
            <person name="Mouttaki H."/>
            <person name="He Z."/>
            <person name="Zhou J."/>
            <person name="Hemme C.L."/>
            <person name="Woyke T."/>
        </authorList>
    </citation>
    <scope>NUCLEOTIDE SEQUENCE [LARGE SCALE GENOMIC DNA]</scope>
    <source>
        <strain evidence="14">DSM 18485 / JCM 12961 / CGMCC 1.5033 / YUAN-3</strain>
    </source>
</reference>
<gene>
    <name evidence="13" type="ordered locus">Ethha_1212</name>
</gene>
<evidence type="ECO:0000256" key="7">
    <source>
        <dbReference type="ARBA" id="ARBA00022842"/>
    </source>
</evidence>
<dbReference type="STRING" id="663278.Ethha_1212"/>
<dbReference type="NCBIfam" id="NF045485">
    <property type="entry name" value="FPPsyn"/>
    <property type="match status" value="1"/>
</dbReference>
<dbReference type="FunFam" id="1.10.600.10:FF:000001">
    <property type="entry name" value="Geranylgeranyl diphosphate synthase"/>
    <property type="match status" value="1"/>
</dbReference>
<keyword evidence="7" id="KW-0460">Magnesium</keyword>
<sequence>MKYSERIEDIAKRVNEALNRFLPTAEGPQKRLFEAMRYSAMAGGKRVRPMLVLEFCRMCGGKEEQALPFACAVEMIHTYSLIHDDLPCMDDDDFRRGRPSCHVQYDEATALLAGDALLSLAFETGLCNNMQSGVLAQNALRAMGLLAKASGGQGMVGGQMIDLLSEGQHIPLELLETMHRGKTGAMIRAAAAGGCILAGADETRVQAADAYAAKLGLAFQIVDDILDVTGNSQTLGKPAGSDVGNRKSTYVTHLGLEEARRLAGRLSQEAVDCLRVFGEERAFLSDFTLRLLNRDH</sequence>
<dbReference type="KEGG" id="eha:Ethha_1212"/>
<organism evidence="13 14">
    <name type="scientific">Ethanoligenens harbinense (strain DSM 18485 / JCM 12961 / CGMCC 1.5033 / YUAN-3)</name>
    <dbReference type="NCBI Taxonomy" id="663278"/>
    <lineage>
        <taxon>Bacteria</taxon>
        <taxon>Bacillati</taxon>
        <taxon>Bacillota</taxon>
        <taxon>Clostridia</taxon>
        <taxon>Eubacteriales</taxon>
        <taxon>Oscillospiraceae</taxon>
        <taxon>Ethanoligenens</taxon>
    </lineage>
</organism>
<dbReference type="GO" id="GO:0046872">
    <property type="term" value="F:metal ion binding"/>
    <property type="evidence" value="ECO:0007669"/>
    <property type="project" value="UniProtKB-KW"/>
</dbReference>
<evidence type="ECO:0000256" key="5">
    <source>
        <dbReference type="ARBA" id="ARBA00022679"/>
    </source>
</evidence>
<dbReference type="EC" id="2.5.1.10" evidence="3"/>
<dbReference type="HOGENOM" id="CLU_014015_0_0_9"/>
<evidence type="ECO:0000256" key="6">
    <source>
        <dbReference type="ARBA" id="ARBA00022723"/>
    </source>
</evidence>
<evidence type="ECO:0000313" key="13">
    <source>
        <dbReference type="EMBL" id="ADU26763.1"/>
    </source>
</evidence>
<accession>E6U5K4</accession>
<dbReference type="Proteomes" id="UP000001551">
    <property type="component" value="Chromosome"/>
</dbReference>
<protein>
    <recommendedName>
        <fullName evidence="4">Farnesyl diphosphate synthase</fullName>
        <ecNumber evidence="3">2.5.1.10</ecNumber>
    </recommendedName>
    <alternativeName>
        <fullName evidence="10">(2E,6E)-farnesyl diphosphate synthase</fullName>
    </alternativeName>
    <alternativeName>
        <fullName evidence="9">Geranyltranstransferase</fullName>
    </alternativeName>
</protein>
<evidence type="ECO:0000256" key="1">
    <source>
        <dbReference type="ARBA" id="ARBA00001946"/>
    </source>
</evidence>
<name>E6U5K4_ETHHY</name>
<evidence type="ECO:0000256" key="12">
    <source>
        <dbReference type="RuleBase" id="RU004466"/>
    </source>
</evidence>
<dbReference type="GO" id="GO:0004337">
    <property type="term" value="F:(2E,6E)-farnesyl diphosphate synthase activity"/>
    <property type="evidence" value="ECO:0007669"/>
    <property type="project" value="UniProtKB-EC"/>
</dbReference>
<proteinExistence type="inferred from homology"/>